<accession>A0A6A0GSF7</accession>
<dbReference type="AlphaFoldDB" id="A0A6A0GSF7"/>
<dbReference type="Proteomes" id="UP000711488">
    <property type="component" value="Unassembled WGS sequence"/>
</dbReference>
<dbReference type="PANTHER" id="PTHR22933:SF43">
    <property type="entry name" value="LP10131P"/>
    <property type="match status" value="1"/>
</dbReference>
<sequence length="210" mass="23695">MLLVSQVLLLRCVMRLLSSDARVAAMLLGSQVLLLLCRMTCRWHHRRKRQTLQRLRPTKALRKSRLEDCVARCTHDTLTNGMSIDHRHPRPLERALSSAEPPDTGFLTALPWDFAPKLEVMNIVSGTDARLLLMALTLLFTLPIALSTTGSPPRYSRDAMPNTSFSCDDKASGGYYADTQAECQMFHVCVRVSEEEVSDETRSYLNTRSI</sequence>
<name>A0A6A0GSF7_HYAAZ</name>
<evidence type="ECO:0000313" key="1">
    <source>
        <dbReference type="EMBL" id="KAA0186639.1"/>
    </source>
</evidence>
<reference evidence="1" key="3">
    <citation type="submission" date="2019-06" db="EMBL/GenBank/DDBJ databases">
        <authorList>
            <person name="Poynton C."/>
            <person name="Hasenbein S."/>
            <person name="Benoit J.B."/>
            <person name="Sepulveda M.S."/>
            <person name="Poelchau M.F."/>
            <person name="Murali S.C."/>
            <person name="Chen S."/>
            <person name="Glastad K.M."/>
            <person name="Werren J.H."/>
            <person name="Vineis J.H."/>
            <person name="Bowen J.L."/>
            <person name="Friedrich M."/>
            <person name="Jones J."/>
            <person name="Robertson H.M."/>
            <person name="Feyereisen R."/>
            <person name="Mechler-Hickson A."/>
            <person name="Mathers N."/>
            <person name="Lee C.E."/>
            <person name="Colbourne J.K."/>
            <person name="Biales A."/>
            <person name="Johnston J.S."/>
            <person name="Wellborn G.A."/>
            <person name="Rosendale A.J."/>
            <person name="Cridge A.G."/>
            <person name="Munoz-Torres M.C."/>
            <person name="Bain P.A."/>
            <person name="Manny A.R."/>
            <person name="Major K.M."/>
            <person name="Lambert F.N."/>
            <person name="Vulpe C.D."/>
            <person name="Tuck P."/>
            <person name="Blalock B.J."/>
            <person name="Lin Y.-Y."/>
            <person name="Smith M.E."/>
            <person name="Ochoa-Acuna H."/>
            <person name="Chen M.-J.M."/>
            <person name="Childers C.P."/>
            <person name="Qu J."/>
            <person name="Dugan S."/>
            <person name="Lee S.L."/>
            <person name="Chao H."/>
            <person name="Dinh H."/>
            <person name="Han Y."/>
            <person name="Doddapaneni H."/>
            <person name="Worley K.C."/>
            <person name="Muzny D.M."/>
            <person name="Gibbs R.A."/>
            <person name="Richards S."/>
        </authorList>
    </citation>
    <scope>NUCLEOTIDE SEQUENCE</scope>
    <source>
        <strain evidence="1">HAZT.00-mixed</strain>
        <tissue evidence="1">Whole organism</tissue>
    </source>
</reference>
<comment type="caution">
    <text evidence="1">The sequence shown here is derived from an EMBL/GenBank/DDBJ whole genome shotgun (WGS) entry which is preliminary data.</text>
</comment>
<dbReference type="OrthoDB" id="6434376at2759"/>
<dbReference type="InterPro" id="IPR052976">
    <property type="entry name" value="Scoloptoxin-like"/>
</dbReference>
<protein>
    <submittedName>
        <fullName evidence="1">Uncharacterized protein</fullName>
    </submittedName>
</protein>
<proteinExistence type="predicted"/>
<dbReference type="EMBL" id="JQDR03015442">
    <property type="protein sequence ID" value="KAA0186639.1"/>
    <property type="molecule type" value="Genomic_DNA"/>
</dbReference>
<reference evidence="1" key="1">
    <citation type="submission" date="2014-08" db="EMBL/GenBank/DDBJ databases">
        <authorList>
            <person name="Murali S."/>
            <person name="Richards S."/>
            <person name="Bandaranaike D."/>
            <person name="Bellair M."/>
            <person name="Blankenburg K."/>
            <person name="Chao H."/>
            <person name="Dinh H."/>
            <person name="Doddapaneni H."/>
            <person name="Dugan-Rocha S."/>
            <person name="Elkadiri S."/>
            <person name="Gnanaolivu R."/>
            <person name="Hughes D."/>
            <person name="Lee S."/>
            <person name="Li M."/>
            <person name="Ming W."/>
            <person name="Munidasa M."/>
            <person name="Muniz J."/>
            <person name="Nguyen L."/>
            <person name="Osuji N."/>
            <person name="Pu L.-L."/>
            <person name="Puazo M."/>
            <person name="Skinner E."/>
            <person name="Qu C."/>
            <person name="Quiroz J."/>
            <person name="Raj R."/>
            <person name="Weissenberger G."/>
            <person name="Xin Y."/>
            <person name="Zou X."/>
            <person name="Han Y."/>
            <person name="Worley K."/>
            <person name="Muzny D."/>
            <person name="Gibbs R."/>
        </authorList>
    </citation>
    <scope>NUCLEOTIDE SEQUENCE</scope>
    <source>
        <strain evidence="1">HAZT.00-mixed</strain>
        <tissue evidence="1">Whole organism</tissue>
    </source>
</reference>
<dbReference type="PANTHER" id="PTHR22933">
    <property type="entry name" value="FI18007P1-RELATED"/>
    <property type="match status" value="1"/>
</dbReference>
<organism evidence="1">
    <name type="scientific">Hyalella azteca</name>
    <name type="common">Amphipod</name>
    <dbReference type="NCBI Taxonomy" id="294128"/>
    <lineage>
        <taxon>Eukaryota</taxon>
        <taxon>Metazoa</taxon>
        <taxon>Ecdysozoa</taxon>
        <taxon>Arthropoda</taxon>
        <taxon>Crustacea</taxon>
        <taxon>Multicrustacea</taxon>
        <taxon>Malacostraca</taxon>
        <taxon>Eumalacostraca</taxon>
        <taxon>Peracarida</taxon>
        <taxon>Amphipoda</taxon>
        <taxon>Senticaudata</taxon>
        <taxon>Talitrida</taxon>
        <taxon>Talitroidea</taxon>
        <taxon>Hyalellidae</taxon>
        <taxon>Hyalella</taxon>
    </lineage>
</organism>
<reference evidence="1" key="2">
    <citation type="journal article" date="2018" name="Environ. Sci. Technol.">
        <title>The Toxicogenome of Hyalella azteca: A Model for Sediment Ecotoxicology and Evolutionary Toxicology.</title>
        <authorList>
            <person name="Poynton H.C."/>
            <person name="Hasenbein S."/>
            <person name="Benoit J.B."/>
            <person name="Sepulveda M.S."/>
            <person name="Poelchau M.F."/>
            <person name="Hughes D.S.T."/>
            <person name="Murali S.C."/>
            <person name="Chen S."/>
            <person name="Glastad K.M."/>
            <person name="Goodisman M.A.D."/>
            <person name="Werren J.H."/>
            <person name="Vineis J.H."/>
            <person name="Bowen J.L."/>
            <person name="Friedrich M."/>
            <person name="Jones J."/>
            <person name="Robertson H.M."/>
            <person name="Feyereisen R."/>
            <person name="Mechler-Hickson A."/>
            <person name="Mathers N."/>
            <person name="Lee C.E."/>
            <person name="Colbourne J.K."/>
            <person name="Biales A."/>
            <person name="Johnston J.S."/>
            <person name="Wellborn G.A."/>
            <person name="Rosendale A.J."/>
            <person name="Cridge A.G."/>
            <person name="Munoz-Torres M.C."/>
            <person name="Bain P.A."/>
            <person name="Manny A.R."/>
            <person name="Major K.M."/>
            <person name="Lambert F.N."/>
            <person name="Vulpe C.D."/>
            <person name="Tuck P."/>
            <person name="Blalock B.J."/>
            <person name="Lin Y.Y."/>
            <person name="Smith M.E."/>
            <person name="Ochoa-Acuna H."/>
            <person name="Chen M.M."/>
            <person name="Childers C.P."/>
            <person name="Qu J."/>
            <person name="Dugan S."/>
            <person name="Lee S.L."/>
            <person name="Chao H."/>
            <person name="Dinh H."/>
            <person name="Han Y."/>
            <person name="Doddapaneni H."/>
            <person name="Worley K.C."/>
            <person name="Muzny D.M."/>
            <person name="Gibbs R.A."/>
            <person name="Richards S."/>
        </authorList>
    </citation>
    <scope>NUCLEOTIDE SEQUENCE</scope>
    <source>
        <strain evidence="1">HAZT.00-mixed</strain>
        <tissue evidence="1">Whole organism</tissue>
    </source>
</reference>
<gene>
    <name evidence="1" type="ORF">HAZT_HAZT008180</name>
</gene>